<organism evidence="2 3">
    <name type="scientific">Desulfohalobium retbaense (strain ATCC 49708 / DSM 5692 / JCM 16813 / HR100)</name>
    <dbReference type="NCBI Taxonomy" id="485915"/>
    <lineage>
        <taxon>Bacteria</taxon>
        <taxon>Pseudomonadati</taxon>
        <taxon>Thermodesulfobacteriota</taxon>
        <taxon>Desulfovibrionia</taxon>
        <taxon>Desulfovibrionales</taxon>
        <taxon>Desulfohalobiaceae</taxon>
        <taxon>Desulfohalobium</taxon>
    </lineage>
</organism>
<dbReference type="Pfam" id="PF00271">
    <property type="entry name" value="Helicase_C"/>
    <property type="match status" value="1"/>
</dbReference>
<keyword evidence="3" id="KW-1185">Reference proteome</keyword>
<keyword evidence="2" id="KW-0547">Nucleotide-binding</keyword>
<dbReference type="SMART" id="SM00487">
    <property type="entry name" value="DEXDc"/>
    <property type="match status" value="1"/>
</dbReference>
<dbReference type="AlphaFoldDB" id="C8X327"/>
<dbReference type="GO" id="GO:0004386">
    <property type="term" value="F:helicase activity"/>
    <property type="evidence" value="ECO:0007669"/>
    <property type="project" value="UniProtKB-KW"/>
</dbReference>
<name>C8X327_DESRD</name>
<dbReference type="InterPro" id="IPR027417">
    <property type="entry name" value="P-loop_NTPase"/>
</dbReference>
<evidence type="ECO:0000259" key="1">
    <source>
        <dbReference type="SMART" id="SM00487"/>
    </source>
</evidence>
<keyword evidence="2" id="KW-0067">ATP-binding</keyword>
<keyword evidence="2" id="KW-0378">Hydrolase</keyword>
<proteinExistence type="predicted"/>
<dbReference type="EMBL" id="CP001734">
    <property type="protein sequence ID" value="ACV68824.1"/>
    <property type="molecule type" value="Genomic_DNA"/>
</dbReference>
<dbReference type="STRING" id="485915.Dret_1538"/>
<dbReference type="KEGG" id="drt:Dret_1538"/>
<reference evidence="3" key="1">
    <citation type="submission" date="2009-09" db="EMBL/GenBank/DDBJ databases">
        <title>The complete chromosome of Desulfohalobium retbaense DSM 5692.</title>
        <authorList>
            <consortium name="US DOE Joint Genome Institute (JGI-PGF)"/>
            <person name="Lucas S."/>
            <person name="Copeland A."/>
            <person name="Lapidus A."/>
            <person name="Glavina del Rio T."/>
            <person name="Dalin E."/>
            <person name="Tice H."/>
            <person name="Bruce D."/>
            <person name="Goodwin L."/>
            <person name="Pitluck S."/>
            <person name="Kyrpides N."/>
            <person name="Mavromatis K."/>
            <person name="Ivanova N."/>
            <person name="Mikhailova N."/>
            <person name="Munk A.C."/>
            <person name="Brettin T."/>
            <person name="Detter J.C."/>
            <person name="Han C."/>
            <person name="Tapia R."/>
            <person name="Larimer F."/>
            <person name="Land M."/>
            <person name="Hauser L."/>
            <person name="Markowitz V."/>
            <person name="Cheng J.-F."/>
            <person name="Hugenholtz P."/>
            <person name="Woyke T."/>
            <person name="Wu D."/>
            <person name="Spring S."/>
            <person name="Klenk H.-P."/>
            <person name="Eisen J.A."/>
        </authorList>
    </citation>
    <scope>NUCLEOTIDE SEQUENCE [LARGE SCALE GENOMIC DNA]</scope>
    <source>
        <strain evidence="3">DSM 5692</strain>
    </source>
</reference>
<dbReference type="SUPFAM" id="SSF52540">
    <property type="entry name" value="P-loop containing nucleoside triphosphate hydrolases"/>
    <property type="match status" value="2"/>
</dbReference>
<dbReference type="InterPro" id="IPR001650">
    <property type="entry name" value="Helicase_C-like"/>
</dbReference>
<dbReference type="HOGENOM" id="CLU_287543_0_0_7"/>
<dbReference type="OrthoDB" id="18878at2"/>
<dbReference type="InterPro" id="IPR014001">
    <property type="entry name" value="Helicase_ATP-bd"/>
</dbReference>
<keyword evidence="2" id="KW-0347">Helicase</keyword>
<gene>
    <name evidence="2" type="ordered locus">Dret_1538</name>
</gene>
<feature type="domain" description="Helicase ATP-binding" evidence="1">
    <location>
        <begin position="10"/>
        <end position="335"/>
    </location>
</feature>
<sequence length="1087" mass="125100">MIEKPDCQTILNGLKPFQRDTVEYVFDRLYLNPGSRRFLIADEVGLGKTLVARGVIAKAIEHLWGEIDRIDVVYICSNADIARQNINRLNITGRKDFAHAKRITLLPRYLHSLDSKLNFVSFTPGTSFQLRSSLGIWEERVLLYWLLRSAWDVDLRGLDLLMQGWVENRDFWLNQLRRFHREQCFDHSLASDFCQALERVDRQQAGRIQSGLKERFKRICVEYSSIGNPKQVPQDISRERNQLVGQIRAVLARTCIKALEPDLVILDEFQRFKDLLDGESEASRLARELFEYEDDTTQVRTMLLSATPYKMYTLYQEDEDHHQDFLRTVEFLEDDSARTAELRRLLKDYRRCLYQDVQGNSEDLFRLKEDIESRLRQVMVRTERETGQGGHGSMLSECCLEVMPQDGEIMDYLAGQKLSDLLGAGDFLEYWKASPYLLCFMDGYKLKEQIKSAIRNGQSGQIAGLLTNSPWLSLPWKDIEQFRQLDPRNAKLRQLKKETLEQGLWRLLWLPPTLPYYRPEGIYAEHKDHNLTKRMIFSTWTVVPKTISAFLSYEADRLAFSSFETQPKNTPAARGEYRRLLDFRRQDGVPAGMPVLAMLYPSPTLARVGDPLPVLQQAVANGLESPNLSDLLSRLTAKFERLLQNLNLPHDNTGQPDTAWYWIVPILLDLQEDGERTRDWFGQKKLDRIWMGENDEEHSSEQASGWHEHVHKAQELVFEGFGDLGRPPRDLAQILALLALASPAVCSLRAFGRIRSTNKEVLSLETRNQGGRTAWAFRRLFNQTKNQALLRGLDDSRPYWKNVLEYCAEGGLQSVLDEYVHILNEYLGVTGNEYPEAVSEIGQAMRRALSLKTARVEADDIQFGGNGDITIKRKNMRSHFALRFGQQTSEDGTSAARENQVREAFNSPFWPFVLATTSVGQEGLDFHPYCHSITHWNLPSNPVDLEQREGRILRYKGHAVRKNVAIAYISSLASGSGRDPWQTLFEAGDQEHRVASRGLVPFWVFFTENGATIQRCLASLPLSREQHFYQALKQSLAVYRMVFGQARQEDLIEYLLQHLPADRVDALARKLQMDLSPPRYHGGKKVW</sequence>
<dbReference type="eggNOG" id="COG0553">
    <property type="taxonomic scope" value="Bacteria"/>
</dbReference>
<dbReference type="Proteomes" id="UP000001052">
    <property type="component" value="Chromosome"/>
</dbReference>
<evidence type="ECO:0000313" key="2">
    <source>
        <dbReference type="EMBL" id="ACV68824.1"/>
    </source>
</evidence>
<evidence type="ECO:0000313" key="3">
    <source>
        <dbReference type="Proteomes" id="UP000001052"/>
    </source>
</evidence>
<protein>
    <submittedName>
        <fullName evidence="2">Helicase domain protein</fullName>
    </submittedName>
</protein>
<dbReference type="RefSeq" id="WP_015751969.1">
    <property type="nucleotide sequence ID" value="NC_013223.1"/>
</dbReference>
<accession>C8X327</accession>
<reference evidence="2 3" key="2">
    <citation type="journal article" date="2010" name="Stand. Genomic Sci.">
        <title>Complete genome sequence of Desulfohalobium retbaense type strain (HR(100)).</title>
        <authorList>
            <person name="Spring S."/>
            <person name="Nolan M."/>
            <person name="Lapidus A."/>
            <person name="Glavina Del Rio T."/>
            <person name="Copeland A."/>
            <person name="Tice H."/>
            <person name="Cheng J.F."/>
            <person name="Lucas S."/>
            <person name="Land M."/>
            <person name="Chen F."/>
            <person name="Bruce D."/>
            <person name="Goodwin L."/>
            <person name="Pitluck S."/>
            <person name="Ivanova N."/>
            <person name="Mavromatis K."/>
            <person name="Mikhailova N."/>
            <person name="Pati A."/>
            <person name="Chen A."/>
            <person name="Palaniappan K."/>
            <person name="Hauser L."/>
            <person name="Chang Y.J."/>
            <person name="Jeffries C.D."/>
            <person name="Munk C."/>
            <person name="Kiss H."/>
            <person name="Chain P."/>
            <person name="Han C."/>
            <person name="Brettin T."/>
            <person name="Detter J.C."/>
            <person name="Schuler E."/>
            <person name="Goker M."/>
            <person name="Rohde M."/>
            <person name="Bristow J."/>
            <person name="Eisen J.A."/>
            <person name="Markowitz V."/>
            <person name="Hugenholtz P."/>
            <person name="Kyrpides N.C."/>
            <person name="Klenk H.P."/>
        </authorList>
    </citation>
    <scope>NUCLEOTIDE SEQUENCE [LARGE SCALE GENOMIC DNA]</scope>
    <source>
        <strain evidence="2 3">DSM 5692</strain>
    </source>
</reference>
<dbReference type="Gene3D" id="3.40.50.300">
    <property type="entry name" value="P-loop containing nucleotide triphosphate hydrolases"/>
    <property type="match status" value="2"/>
</dbReference>